<dbReference type="PRINTS" id="PR00722">
    <property type="entry name" value="CHYMOTRYPSIN"/>
</dbReference>
<dbReference type="InterPro" id="IPR001254">
    <property type="entry name" value="Trypsin_dom"/>
</dbReference>
<dbReference type="Gene3D" id="2.40.10.10">
    <property type="entry name" value="Trypsin-like serine proteases"/>
    <property type="match status" value="1"/>
</dbReference>
<dbReference type="Pfam" id="PF00089">
    <property type="entry name" value="Trypsin"/>
    <property type="match status" value="1"/>
</dbReference>
<dbReference type="GO" id="GO:0006508">
    <property type="term" value="P:proteolysis"/>
    <property type="evidence" value="ECO:0007669"/>
    <property type="project" value="UniProtKB-KW"/>
</dbReference>
<proteinExistence type="inferred from homology"/>
<dbReference type="InterPro" id="IPR018114">
    <property type="entry name" value="TRYPSIN_HIS"/>
</dbReference>
<name>A0A131YNR3_RHIAP</name>
<dbReference type="PANTHER" id="PTHR24256">
    <property type="entry name" value="TRYPTASE-RELATED"/>
    <property type="match status" value="1"/>
</dbReference>
<dbReference type="PROSITE" id="PS50240">
    <property type="entry name" value="TRYPSIN_DOM"/>
    <property type="match status" value="1"/>
</dbReference>
<evidence type="ECO:0000313" key="5">
    <source>
        <dbReference type="EMBL" id="JAP80904.1"/>
    </source>
</evidence>
<accession>A0A131YNR3</accession>
<sequence>MKSCQMCRFSVRLGIIISVWSSVTVKTHSFEYNHAQCGRSAPVGRVINGDMTWKPQVPWLVYIFTASQSGRGTPCGGSIITRDVVMTAAHCVKTGARIARVVVYYNSTRLDNDNYIDVESAMVHPKYRSLDSGYNIALLKLSRPIERFDRFVRPVCLPEQGEGTRPGPMLIAGYGATSKQNKPSDRIFYYMANVLSDRSCYRAISHQWKHIRPNVKKFFMCSKNMDRTAYTGDSGDPMTAMRGMRSIQYGIVTFGQKQNRGPAPVIHTKVSMFINWISDSLMRINRWRRFKRPY</sequence>
<dbReference type="InterPro" id="IPR043504">
    <property type="entry name" value="Peptidase_S1_PA_chymotrypsin"/>
</dbReference>
<reference evidence="5" key="1">
    <citation type="journal article" date="2016" name="Ticks Tick Borne Dis.">
        <title>De novo assembly and annotation of the salivary gland transcriptome of Rhipicephalus appendiculatus male and female ticks during blood feeding.</title>
        <authorList>
            <person name="de Castro M.H."/>
            <person name="de Klerk D."/>
            <person name="Pienaar R."/>
            <person name="Latif A.A."/>
            <person name="Rees D.J."/>
            <person name="Mans B.J."/>
        </authorList>
    </citation>
    <scope>NUCLEOTIDE SEQUENCE</scope>
    <source>
        <tissue evidence="5">Salivary glands</tissue>
    </source>
</reference>
<feature type="chain" id="PRO_5007285648" evidence="3">
    <location>
        <begin position="30"/>
        <end position="294"/>
    </location>
</feature>
<evidence type="ECO:0000259" key="4">
    <source>
        <dbReference type="PROSITE" id="PS50240"/>
    </source>
</evidence>
<dbReference type="SUPFAM" id="SSF50494">
    <property type="entry name" value="Trypsin-like serine proteases"/>
    <property type="match status" value="1"/>
</dbReference>
<dbReference type="SMART" id="SM00020">
    <property type="entry name" value="Tryp_SPc"/>
    <property type="match status" value="1"/>
</dbReference>
<keyword evidence="5" id="KW-0645">Protease</keyword>
<dbReference type="AlphaFoldDB" id="A0A131YNR3"/>
<dbReference type="PROSITE" id="PS00134">
    <property type="entry name" value="TRYPSIN_HIS"/>
    <property type="match status" value="1"/>
</dbReference>
<keyword evidence="5" id="KW-0378">Hydrolase</keyword>
<feature type="signal peptide" evidence="3">
    <location>
        <begin position="1"/>
        <end position="29"/>
    </location>
</feature>
<dbReference type="FunFam" id="2.40.10.10:FF:000068">
    <property type="entry name" value="transmembrane protease serine 2"/>
    <property type="match status" value="1"/>
</dbReference>
<organism evidence="5">
    <name type="scientific">Rhipicephalus appendiculatus</name>
    <name type="common">Brown ear tick</name>
    <dbReference type="NCBI Taxonomy" id="34631"/>
    <lineage>
        <taxon>Eukaryota</taxon>
        <taxon>Metazoa</taxon>
        <taxon>Ecdysozoa</taxon>
        <taxon>Arthropoda</taxon>
        <taxon>Chelicerata</taxon>
        <taxon>Arachnida</taxon>
        <taxon>Acari</taxon>
        <taxon>Parasitiformes</taxon>
        <taxon>Ixodida</taxon>
        <taxon>Ixodoidea</taxon>
        <taxon>Ixodidae</taxon>
        <taxon>Rhipicephalinae</taxon>
        <taxon>Rhipicephalus</taxon>
        <taxon>Rhipicephalus</taxon>
    </lineage>
</organism>
<dbReference type="InterPro" id="IPR009003">
    <property type="entry name" value="Peptidase_S1_PA"/>
</dbReference>
<dbReference type="CDD" id="cd00190">
    <property type="entry name" value="Tryp_SPc"/>
    <property type="match status" value="1"/>
</dbReference>
<dbReference type="EMBL" id="GEDV01007653">
    <property type="protein sequence ID" value="JAP80904.1"/>
    <property type="molecule type" value="Transcribed_RNA"/>
</dbReference>
<keyword evidence="1" id="KW-1015">Disulfide bond</keyword>
<dbReference type="InterPro" id="IPR051487">
    <property type="entry name" value="Ser/Thr_Proteases_Immune/Dev"/>
</dbReference>
<evidence type="ECO:0000256" key="2">
    <source>
        <dbReference type="ARBA" id="ARBA00024195"/>
    </source>
</evidence>
<feature type="domain" description="Peptidase S1" evidence="4">
    <location>
        <begin position="46"/>
        <end position="282"/>
    </location>
</feature>
<protein>
    <submittedName>
        <fullName evidence="5">Serine protease like protein</fullName>
    </submittedName>
</protein>
<evidence type="ECO:0000256" key="3">
    <source>
        <dbReference type="SAM" id="SignalP"/>
    </source>
</evidence>
<evidence type="ECO:0000256" key="1">
    <source>
        <dbReference type="ARBA" id="ARBA00023157"/>
    </source>
</evidence>
<dbReference type="GO" id="GO:0004252">
    <property type="term" value="F:serine-type endopeptidase activity"/>
    <property type="evidence" value="ECO:0007669"/>
    <property type="project" value="InterPro"/>
</dbReference>
<comment type="similarity">
    <text evidence="2">Belongs to the peptidase S1 family. CLIP subfamily.</text>
</comment>
<keyword evidence="3" id="KW-0732">Signal</keyword>
<dbReference type="InterPro" id="IPR001314">
    <property type="entry name" value="Peptidase_S1A"/>
</dbReference>